<dbReference type="RefSeq" id="WP_145375273.1">
    <property type="nucleotide sequence ID" value="NZ_CP036276.1"/>
</dbReference>
<sequence>MRSFLIGISMVSIFIGISKAAETDRSPTRKAIKGDFSMWMQGDRPFFRIDYRTAHRVKNIETDNIIKQYCLDFYEGDRFVGTYYLWNESGSDLPAAETCFVDDVKLDPNWRVEFRLRMFDIGWRDGRRNEEELDHWFEKSFWKFNSVIPVGTDKYKYRLQSHPGMPDLETYLLQSGFQINAVFDFTAKAAKIKQKPASKPNQ</sequence>
<dbReference type="KEGG" id="sdyn:Mal52_16370"/>
<reference evidence="1 2" key="1">
    <citation type="submission" date="2019-02" db="EMBL/GenBank/DDBJ databases">
        <title>Deep-cultivation of Planctomycetes and their phenomic and genomic characterization uncovers novel biology.</title>
        <authorList>
            <person name="Wiegand S."/>
            <person name="Jogler M."/>
            <person name="Boedeker C."/>
            <person name="Pinto D."/>
            <person name="Vollmers J."/>
            <person name="Rivas-Marin E."/>
            <person name="Kohn T."/>
            <person name="Peeters S.H."/>
            <person name="Heuer A."/>
            <person name="Rast P."/>
            <person name="Oberbeckmann S."/>
            <person name="Bunk B."/>
            <person name="Jeske O."/>
            <person name="Meyerdierks A."/>
            <person name="Storesund J.E."/>
            <person name="Kallscheuer N."/>
            <person name="Luecker S."/>
            <person name="Lage O.M."/>
            <person name="Pohl T."/>
            <person name="Merkel B.J."/>
            <person name="Hornburger P."/>
            <person name="Mueller R.-W."/>
            <person name="Bruemmer F."/>
            <person name="Labrenz M."/>
            <person name="Spormann A.M."/>
            <person name="Op den Camp H."/>
            <person name="Overmann J."/>
            <person name="Amann R."/>
            <person name="Jetten M.S.M."/>
            <person name="Mascher T."/>
            <person name="Medema M.H."/>
            <person name="Devos D.P."/>
            <person name="Kaster A.-K."/>
            <person name="Ovreas L."/>
            <person name="Rohde M."/>
            <person name="Galperin M.Y."/>
            <person name="Jogler C."/>
        </authorList>
    </citation>
    <scope>NUCLEOTIDE SEQUENCE [LARGE SCALE GENOMIC DNA]</scope>
    <source>
        <strain evidence="1 2">Mal52</strain>
    </source>
</reference>
<dbReference type="Proteomes" id="UP000319383">
    <property type="component" value="Chromosome"/>
</dbReference>
<gene>
    <name evidence="1" type="ORF">Mal52_16370</name>
</gene>
<evidence type="ECO:0000313" key="1">
    <source>
        <dbReference type="EMBL" id="QDU43165.1"/>
    </source>
</evidence>
<name>A0A517ZL68_9PLAN</name>
<keyword evidence="2" id="KW-1185">Reference proteome</keyword>
<dbReference type="EMBL" id="CP036276">
    <property type="protein sequence ID" value="QDU43165.1"/>
    <property type="molecule type" value="Genomic_DNA"/>
</dbReference>
<proteinExistence type="predicted"/>
<organism evidence="1 2">
    <name type="scientific">Symmachiella dynata</name>
    <dbReference type="NCBI Taxonomy" id="2527995"/>
    <lineage>
        <taxon>Bacteria</taxon>
        <taxon>Pseudomonadati</taxon>
        <taxon>Planctomycetota</taxon>
        <taxon>Planctomycetia</taxon>
        <taxon>Planctomycetales</taxon>
        <taxon>Planctomycetaceae</taxon>
        <taxon>Symmachiella</taxon>
    </lineage>
</organism>
<dbReference type="AlphaFoldDB" id="A0A517ZL68"/>
<accession>A0A517ZL68</accession>
<protein>
    <submittedName>
        <fullName evidence="1">Uncharacterized protein</fullName>
    </submittedName>
</protein>
<evidence type="ECO:0000313" key="2">
    <source>
        <dbReference type="Proteomes" id="UP000319383"/>
    </source>
</evidence>